<gene>
    <name evidence="3" type="ORF">MTUNDRAET4_1070</name>
</gene>
<keyword evidence="1" id="KW-0175">Coiled coil</keyword>
<dbReference type="EMBL" id="LR536450">
    <property type="protein sequence ID" value="VFU07963.1"/>
    <property type="molecule type" value="Genomic_DNA"/>
</dbReference>
<keyword evidence="2" id="KW-1133">Transmembrane helix</keyword>
<reference evidence="3 4" key="1">
    <citation type="submission" date="2019-03" db="EMBL/GenBank/DDBJ databases">
        <authorList>
            <person name="Kox A.R. M."/>
        </authorList>
    </citation>
    <scope>NUCLEOTIDE SEQUENCE [LARGE SCALE GENOMIC DNA]</scope>
    <source>
        <strain evidence="3">MTUNDRAET4 annotated genome</strain>
    </source>
</reference>
<evidence type="ECO:0000313" key="4">
    <source>
        <dbReference type="Proteomes" id="UP000294360"/>
    </source>
</evidence>
<name>A0A4V6IMD3_METTU</name>
<feature type="coiled-coil region" evidence="1">
    <location>
        <begin position="52"/>
        <end position="86"/>
    </location>
</feature>
<proteinExistence type="predicted"/>
<evidence type="ECO:0000256" key="1">
    <source>
        <dbReference type="SAM" id="Coils"/>
    </source>
</evidence>
<dbReference type="KEGG" id="mtun:MTUNDRAET4_1070"/>
<evidence type="ECO:0000313" key="3">
    <source>
        <dbReference type="EMBL" id="VFU07963.1"/>
    </source>
</evidence>
<dbReference type="AlphaFoldDB" id="A0A4V6IMD3"/>
<dbReference type="Proteomes" id="UP000294360">
    <property type="component" value="Chromosome"/>
</dbReference>
<accession>A0A4V6IMD3</accession>
<keyword evidence="2" id="KW-0472">Membrane</keyword>
<organism evidence="3 4">
    <name type="scientific">Methylocella tundrae</name>
    <dbReference type="NCBI Taxonomy" id="227605"/>
    <lineage>
        <taxon>Bacteria</taxon>
        <taxon>Pseudomonadati</taxon>
        <taxon>Pseudomonadota</taxon>
        <taxon>Alphaproteobacteria</taxon>
        <taxon>Hyphomicrobiales</taxon>
        <taxon>Beijerinckiaceae</taxon>
        <taxon>Methylocella</taxon>
    </lineage>
</organism>
<keyword evidence="2" id="KW-0812">Transmembrane</keyword>
<protein>
    <submittedName>
        <fullName evidence="3">Uncharacterized protein</fullName>
    </submittedName>
</protein>
<dbReference type="RefSeq" id="WP_134487679.1">
    <property type="nucleotide sequence ID" value="NZ_CP139089.1"/>
</dbReference>
<sequence>MAVNENDIVGAVVSGNIGQLLGAGSFGAVFGAIAIIVAALIKRQPAMVAAVNDSVRTLFEAQERRIVELEEKVVELTKALEEARKQRGFGA</sequence>
<feature type="transmembrane region" description="Helical" evidence="2">
    <location>
        <begin position="20"/>
        <end position="41"/>
    </location>
</feature>
<evidence type="ECO:0000256" key="2">
    <source>
        <dbReference type="SAM" id="Phobius"/>
    </source>
</evidence>